<feature type="transmembrane region" description="Helical" evidence="1">
    <location>
        <begin position="57"/>
        <end position="76"/>
    </location>
</feature>
<dbReference type="KEGG" id="scs:Sta7437_0175"/>
<dbReference type="Proteomes" id="UP000010473">
    <property type="component" value="Chromosome"/>
</dbReference>
<dbReference type="eggNOG" id="ENOG502Z9EI">
    <property type="taxonomic scope" value="Bacteria"/>
</dbReference>
<dbReference type="OrthoDB" id="3422146at2"/>
<dbReference type="AlphaFoldDB" id="K9XMR5"/>
<name>K9XMR5_STAC7</name>
<proteinExistence type="predicted"/>
<accession>K9XMR5</accession>
<feature type="transmembrane region" description="Helical" evidence="1">
    <location>
        <begin position="127"/>
        <end position="152"/>
    </location>
</feature>
<dbReference type="InterPro" id="IPR013099">
    <property type="entry name" value="K_chnl_dom"/>
</dbReference>
<dbReference type="EMBL" id="CP003653">
    <property type="protein sequence ID" value="AFZ33793.1"/>
    <property type="molecule type" value="Genomic_DNA"/>
</dbReference>
<feature type="domain" description="Potassium channel" evidence="2">
    <location>
        <begin position="77"/>
        <end position="153"/>
    </location>
</feature>
<reference evidence="4" key="1">
    <citation type="journal article" date="2013" name="Proc. Natl. Acad. Sci. U.S.A.">
        <title>Improving the coverage of the cyanobacterial phylum using diversity-driven genome sequencing.</title>
        <authorList>
            <person name="Shih P.M."/>
            <person name="Wu D."/>
            <person name="Latifi A."/>
            <person name="Axen S.D."/>
            <person name="Fewer D.P."/>
            <person name="Talla E."/>
            <person name="Calteau A."/>
            <person name="Cai F."/>
            <person name="Tandeau de Marsac N."/>
            <person name="Rippka R."/>
            <person name="Herdman M."/>
            <person name="Sivonen K."/>
            <person name="Coursin T."/>
            <person name="Laurent T."/>
            <person name="Goodwin L."/>
            <person name="Nolan M."/>
            <person name="Davenport K.W."/>
            <person name="Han C.S."/>
            <person name="Rubin E.M."/>
            <person name="Eisen J.A."/>
            <person name="Woyke T."/>
            <person name="Gugger M."/>
            <person name="Kerfeld C.A."/>
        </authorList>
    </citation>
    <scope>NUCLEOTIDE SEQUENCE [LARGE SCALE GENOMIC DNA]</scope>
    <source>
        <strain evidence="4">ATCC 29371 / PCC 7437</strain>
    </source>
</reference>
<gene>
    <name evidence="3" type="ordered locus">Sta7437_0175</name>
</gene>
<evidence type="ECO:0000256" key="1">
    <source>
        <dbReference type="SAM" id="Phobius"/>
    </source>
</evidence>
<dbReference type="Pfam" id="PF07885">
    <property type="entry name" value="Ion_trans_2"/>
    <property type="match status" value="1"/>
</dbReference>
<dbReference type="PATRIC" id="fig|111780.3.peg.180"/>
<dbReference type="HOGENOM" id="CLU_830563_0_0_3"/>
<keyword evidence="4" id="KW-1185">Reference proteome</keyword>
<dbReference type="RefSeq" id="WP_015191466.1">
    <property type="nucleotide sequence ID" value="NC_019748.1"/>
</dbReference>
<organism evidence="3 4">
    <name type="scientific">Stanieria cyanosphaera (strain ATCC 29371 / PCC 7437)</name>
    <dbReference type="NCBI Taxonomy" id="111780"/>
    <lineage>
        <taxon>Bacteria</taxon>
        <taxon>Bacillati</taxon>
        <taxon>Cyanobacteriota</taxon>
        <taxon>Cyanophyceae</taxon>
        <taxon>Pleurocapsales</taxon>
        <taxon>Dermocarpellaceae</taxon>
        <taxon>Stanieria</taxon>
    </lineage>
</organism>
<evidence type="ECO:0000313" key="3">
    <source>
        <dbReference type="EMBL" id="AFZ33793.1"/>
    </source>
</evidence>
<dbReference type="Gene3D" id="1.10.287.70">
    <property type="match status" value="1"/>
</dbReference>
<sequence length="375" mass="42298">MSILLIVSGLALLFLVTSDVLVTTLTVMGGGFLTNRFSAWLWRLALRVHRHKTNHHLLEIVGLLLLVGMVLLWYFLTWAAWSLIFCSFENAVLNVSNQQPASILGRIYFTAYTITTLGRGDYQPQGMVWHLLTGVAAANGFFLVTLSIAYLFPVVSAVTKKRSLALYIASLGGTAEEILVRAWNGKDFGQLDQHLIALASMLTELGEQHLTYPILHYFHSQERSRSFSLSVVALDEALTLLQYAVTSPTQLDPASLNPLRRASTAFIKTLKSVYLQPAKHTPKLPCLELIKSQQIPLKSDRSFEQAMDHLQKRRRLLLALVTNDGWTWDAVDSSSKINRANHLDDQIPINQSFYFNNYDNHDQSIIKHQHNQKLD</sequence>
<keyword evidence="1" id="KW-0812">Transmembrane</keyword>
<keyword evidence="1" id="KW-1133">Transmembrane helix</keyword>
<dbReference type="STRING" id="111780.Sta7437_0175"/>
<evidence type="ECO:0000259" key="2">
    <source>
        <dbReference type="Pfam" id="PF07885"/>
    </source>
</evidence>
<feature type="transmembrane region" description="Helical" evidence="1">
    <location>
        <begin position="28"/>
        <end position="45"/>
    </location>
</feature>
<keyword evidence="1" id="KW-0472">Membrane</keyword>
<evidence type="ECO:0000313" key="4">
    <source>
        <dbReference type="Proteomes" id="UP000010473"/>
    </source>
</evidence>
<protein>
    <submittedName>
        <fullName evidence="3">Ion transport 2 domain protein</fullName>
    </submittedName>
</protein>
<dbReference type="SUPFAM" id="SSF81324">
    <property type="entry name" value="Voltage-gated potassium channels"/>
    <property type="match status" value="1"/>
</dbReference>